<dbReference type="Proteomes" id="UP000588068">
    <property type="component" value="Unassembled WGS sequence"/>
</dbReference>
<feature type="transmembrane region" description="Helical" evidence="6">
    <location>
        <begin position="21"/>
        <end position="41"/>
    </location>
</feature>
<feature type="transmembrane region" description="Helical" evidence="6">
    <location>
        <begin position="93"/>
        <end position="119"/>
    </location>
</feature>
<keyword evidence="8" id="KW-1185">Reference proteome</keyword>
<dbReference type="InterPro" id="IPR050833">
    <property type="entry name" value="Poly_Biosynth_Transport"/>
</dbReference>
<evidence type="ECO:0000313" key="7">
    <source>
        <dbReference type="EMBL" id="MBB6091647.1"/>
    </source>
</evidence>
<gene>
    <name evidence="7" type="ORF">HNQ60_000493</name>
</gene>
<feature type="transmembrane region" description="Helical" evidence="6">
    <location>
        <begin position="61"/>
        <end position="81"/>
    </location>
</feature>
<keyword evidence="3 6" id="KW-0812">Transmembrane</keyword>
<feature type="transmembrane region" description="Helical" evidence="6">
    <location>
        <begin position="305"/>
        <end position="323"/>
    </location>
</feature>
<organism evidence="7 8">
    <name type="scientific">Povalibacter uvarum</name>
    <dbReference type="NCBI Taxonomy" id="732238"/>
    <lineage>
        <taxon>Bacteria</taxon>
        <taxon>Pseudomonadati</taxon>
        <taxon>Pseudomonadota</taxon>
        <taxon>Gammaproteobacteria</taxon>
        <taxon>Steroidobacterales</taxon>
        <taxon>Steroidobacteraceae</taxon>
        <taxon>Povalibacter</taxon>
    </lineage>
</organism>
<dbReference type="PANTHER" id="PTHR30250:SF11">
    <property type="entry name" value="O-ANTIGEN TRANSPORTER-RELATED"/>
    <property type="match status" value="1"/>
</dbReference>
<evidence type="ECO:0000256" key="5">
    <source>
        <dbReference type="ARBA" id="ARBA00023136"/>
    </source>
</evidence>
<proteinExistence type="predicted"/>
<dbReference type="RefSeq" id="WP_184329436.1">
    <property type="nucleotide sequence ID" value="NZ_JACHHZ010000001.1"/>
</dbReference>
<keyword evidence="5 6" id="KW-0472">Membrane</keyword>
<evidence type="ECO:0000256" key="6">
    <source>
        <dbReference type="SAM" id="Phobius"/>
    </source>
</evidence>
<evidence type="ECO:0000256" key="3">
    <source>
        <dbReference type="ARBA" id="ARBA00022692"/>
    </source>
</evidence>
<feature type="transmembrane region" description="Helical" evidence="6">
    <location>
        <begin position="131"/>
        <end position="152"/>
    </location>
</feature>
<dbReference type="Pfam" id="PF13440">
    <property type="entry name" value="Polysacc_synt_3"/>
    <property type="match status" value="1"/>
</dbReference>
<reference evidence="7 8" key="1">
    <citation type="submission" date="2020-08" db="EMBL/GenBank/DDBJ databases">
        <title>Genomic Encyclopedia of Type Strains, Phase IV (KMG-IV): sequencing the most valuable type-strain genomes for metagenomic binning, comparative biology and taxonomic classification.</title>
        <authorList>
            <person name="Goeker M."/>
        </authorList>
    </citation>
    <scope>NUCLEOTIDE SEQUENCE [LARGE SCALE GENOMIC DNA]</scope>
    <source>
        <strain evidence="7 8">DSM 26723</strain>
    </source>
</reference>
<protein>
    <submittedName>
        <fullName evidence="7">O-antigen/teichoic acid export membrane protein</fullName>
    </submittedName>
</protein>
<sequence>MTDESRSPPRSGELRFLAKHSVVYGIGNMLSRIVAFLMLPLYTSQLTPFDYGVLEIIDTSINMVGLVAGLGVAGAMTRFYFEYTERTDQDRVISTIYILVTVTGALIIGVCALGSTFLAEALFDSPQFASYFHVAFASLLIGLIVDLGQVYLRIQQRSMIYVGISLTNLLLSVSLNIYFVLFAKEGVFGILLASLITKIVIAVPLTVAILRKVGMAFSKALAGDMYRFSLPLIPSELASTAIAYSDRYFINHMLSTADAGIYGLAQKLGTVVHTLVTAPFLLTYLPRRFEIAKQDDAPRTLARVFDYHMLLLVIVTMGLAFYAREVLMIMTTPAYYPAAQYIPVIGLSMIVLAMKYHFQFGILYSKQTKYMAHVNITSAVAHVTLNAALIPLLGLWGALAASLAAYTCNTVLSLKKAQPLFAIRYDFGRLLKLLVLAILFAGAGAMVQLGVVAGIVVKAILFVAFIGALLATGVVTPQERQLVVEQVGSLRARISRRGAQ</sequence>
<keyword evidence="2" id="KW-1003">Cell membrane</keyword>
<dbReference type="AlphaFoldDB" id="A0A841HFJ4"/>
<evidence type="ECO:0000256" key="4">
    <source>
        <dbReference type="ARBA" id="ARBA00022989"/>
    </source>
</evidence>
<evidence type="ECO:0000313" key="8">
    <source>
        <dbReference type="Proteomes" id="UP000588068"/>
    </source>
</evidence>
<dbReference type="PANTHER" id="PTHR30250">
    <property type="entry name" value="PST FAMILY PREDICTED COLANIC ACID TRANSPORTER"/>
    <property type="match status" value="1"/>
</dbReference>
<feature type="transmembrane region" description="Helical" evidence="6">
    <location>
        <begin position="159"/>
        <end position="181"/>
    </location>
</feature>
<comment type="subcellular location">
    <subcellularLocation>
        <location evidence="1">Cell membrane</location>
        <topology evidence="1">Multi-pass membrane protein</topology>
    </subcellularLocation>
</comment>
<name>A0A841HFJ4_9GAMM</name>
<dbReference type="EMBL" id="JACHHZ010000001">
    <property type="protein sequence ID" value="MBB6091647.1"/>
    <property type="molecule type" value="Genomic_DNA"/>
</dbReference>
<keyword evidence="4 6" id="KW-1133">Transmembrane helix</keyword>
<feature type="transmembrane region" description="Helical" evidence="6">
    <location>
        <begin position="187"/>
        <end position="213"/>
    </location>
</feature>
<evidence type="ECO:0000256" key="2">
    <source>
        <dbReference type="ARBA" id="ARBA00022475"/>
    </source>
</evidence>
<comment type="caution">
    <text evidence="7">The sequence shown here is derived from an EMBL/GenBank/DDBJ whole genome shotgun (WGS) entry which is preliminary data.</text>
</comment>
<feature type="transmembrane region" description="Helical" evidence="6">
    <location>
        <begin position="335"/>
        <end position="358"/>
    </location>
</feature>
<evidence type="ECO:0000256" key="1">
    <source>
        <dbReference type="ARBA" id="ARBA00004651"/>
    </source>
</evidence>
<dbReference type="GO" id="GO:0005886">
    <property type="term" value="C:plasma membrane"/>
    <property type="evidence" value="ECO:0007669"/>
    <property type="project" value="UniProtKB-SubCell"/>
</dbReference>
<feature type="transmembrane region" description="Helical" evidence="6">
    <location>
        <begin position="459"/>
        <end position="476"/>
    </location>
</feature>
<accession>A0A841HFJ4</accession>